<evidence type="ECO:0000256" key="3">
    <source>
        <dbReference type="PROSITE-ProRule" id="PRU00023"/>
    </source>
</evidence>
<dbReference type="PANTHER" id="PTHR24189:SF50">
    <property type="entry name" value="ANKYRIN REPEAT AND SOCS BOX PROTEIN 2"/>
    <property type="match status" value="1"/>
</dbReference>
<dbReference type="Pfam" id="PF00023">
    <property type="entry name" value="Ank"/>
    <property type="match status" value="1"/>
</dbReference>
<keyword evidence="2 3" id="KW-0040">ANK repeat</keyword>
<accession>A0A4Z0YVU9</accession>
<evidence type="ECO:0000313" key="5">
    <source>
        <dbReference type="EMBL" id="TGJ83511.1"/>
    </source>
</evidence>
<feature type="compositionally biased region" description="Basic residues" evidence="4">
    <location>
        <begin position="14"/>
        <end position="27"/>
    </location>
</feature>
<dbReference type="STRING" id="37992.A0A4Z0YVU9"/>
<dbReference type="Proteomes" id="UP000297716">
    <property type="component" value="Unassembled WGS sequence"/>
</dbReference>
<dbReference type="OrthoDB" id="20872at2759"/>
<keyword evidence="6" id="KW-1185">Reference proteome</keyword>
<dbReference type="EMBL" id="SKBN01000092">
    <property type="protein sequence ID" value="TGJ83511.1"/>
    <property type="molecule type" value="Genomic_DNA"/>
</dbReference>
<dbReference type="Pfam" id="PF12796">
    <property type="entry name" value="Ank_2"/>
    <property type="match status" value="1"/>
</dbReference>
<feature type="compositionally biased region" description="Polar residues" evidence="4">
    <location>
        <begin position="42"/>
        <end position="64"/>
    </location>
</feature>
<feature type="compositionally biased region" description="Polar residues" evidence="4">
    <location>
        <begin position="1"/>
        <end position="11"/>
    </location>
</feature>
<feature type="compositionally biased region" description="Low complexity" evidence="4">
    <location>
        <begin position="215"/>
        <end position="232"/>
    </location>
</feature>
<dbReference type="PANTHER" id="PTHR24189">
    <property type="entry name" value="MYOTROPHIN"/>
    <property type="match status" value="1"/>
</dbReference>
<comment type="caution">
    <text evidence="5">The sequence shown here is derived from an EMBL/GenBank/DDBJ whole genome shotgun (WGS) entry which is preliminary data.</text>
</comment>
<dbReference type="PROSITE" id="PS50088">
    <property type="entry name" value="ANK_REPEAT"/>
    <property type="match status" value="3"/>
</dbReference>
<dbReference type="Gene3D" id="1.25.40.20">
    <property type="entry name" value="Ankyrin repeat-containing domain"/>
    <property type="match status" value="2"/>
</dbReference>
<feature type="region of interest" description="Disordered" evidence="4">
    <location>
        <begin position="1"/>
        <end position="78"/>
    </location>
</feature>
<evidence type="ECO:0000313" key="6">
    <source>
        <dbReference type="Proteomes" id="UP000297716"/>
    </source>
</evidence>
<feature type="repeat" description="ANK" evidence="3">
    <location>
        <begin position="273"/>
        <end position="305"/>
    </location>
</feature>
<feature type="compositionally biased region" description="Polar residues" evidence="4">
    <location>
        <begin position="164"/>
        <end position="189"/>
    </location>
</feature>
<reference evidence="5 6" key="1">
    <citation type="submission" date="2019-03" db="EMBL/GenBank/DDBJ databases">
        <title>Draft genome sequence of Xylaria hypoxylon DSM 108379, a ubiquitous saprotrophic-parasitic fungi on hardwood.</title>
        <authorList>
            <person name="Buettner E."/>
            <person name="Leonhardt S."/>
            <person name="Gebauer A.M."/>
            <person name="Liers C."/>
            <person name="Hofrichter M."/>
            <person name="Kellner H."/>
        </authorList>
    </citation>
    <scope>NUCLEOTIDE SEQUENCE [LARGE SCALE GENOMIC DNA]</scope>
    <source>
        <strain evidence="5 6">DSM 108379</strain>
    </source>
</reference>
<dbReference type="CDD" id="cd14688">
    <property type="entry name" value="bZIP_YAP"/>
    <property type="match status" value="1"/>
</dbReference>
<dbReference type="InterPro" id="IPR002110">
    <property type="entry name" value="Ankyrin_rpt"/>
</dbReference>
<dbReference type="PROSITE" id="PS50297">
    <property type="entry name" value="ANK_REP_REGION"/>
    <property type="match status" value="3"/>
</dbReference>
<feature type="repeat" description="ANK" evidence="3">
    <location>
        <begin position="240"/>
        <end position="272"/>
    </location>
</feature>
<sequence length="389" mass="42468">MDINIQLPSDASQRRRQQNRIAQRKFRVILTSRAPEKKEQQRAAQQFTSSRASNEAASSPSTPLTLARKPARGSAQGSVALPSTSLYYQYRDTLNPPPAESFVPSAMSTLPPSDYTPAPAGSASNPHFTSSAYFDSAMSLDNVELWDVAAIQEFLSQGIESPHLTTTRQVVSPPTSDSNLSATRSSNGLSDGPFRDAARHVMPSSEITTPSPLDSDASSTRSRSRSNEASASNLVTPGARWQSALHIAAQNGRERILRALIGRDVDCNEKDSDGRTALVHAVVQDHEAIALVLLGHGARVDEADRQQRSPLHYAVLHQRENMLKLLLQHYKNDPHRFDVNAVDESGWTPLHIAIHKGFEAGVDMLLQCGADIHKKARFCAFTAKVAPHS</sequence>
<organism evidence="5 6">
    <name type="scientific">Xylaria hypoxylon</name>
    <dbReference type="NCBI Taxonomy" id="37992"/>
    <lineage>
        <taxon>Eukaryota</taxon>
        <taxon>Fungi</taxon>
        <taxon>Dikarya</taxon>
        <taxon>Ascomycota</taxon>
        <taxon>Pezizomycotina</taxon>
        <taxon>Sordariomycetes</taxon>
        <taxon>Xylariomycetidae</taxon>
        <taxon>Xylariales</taxon>
        <taxon>Xylariaceae</taxon>
        <taxon>Xylaria</taxon>
    </lineage>
</organism>
<dbReference type="SMART" id="SM00248">
    <property type="entry name" value="ANK"/>
    <property type="match status" value="4"/>
</dbReference>
<dbReference type="InterPro" id="IPR050745">
    <property type="entry name" value="Multifunctional_regulatory"/>
</dbReference>
<proteinExistence type="predicted"/>
<dbReference type="SUPFAM" id="SSF48403">
    <property type="entry name" value="Ankyrin repeat"/>
    <property type="match status" value="1"/>
</dbReference>
<protein>
    <submittedName>
        <fullName evidence="5">Uncharacterized protein</fullName>
    </submittedName>
</protein>
<feature type="repeat" description="ANK" evidence="3">
    <location>
        <begin position="345"/>
        <end position="377"/>
    </location>
</feature>
<evidence type="ECO:0000256" key="4">
    <source>
        <dbReference type="SAM" id="MobiDB-lite"/>
    </source>
</evidence>
<evidence type="ECO:0000256" key="2">
    <source>
        <dbReference type="ARBA" id="ARBA00023043"/>
    </source>
</evidence>
<gene>
    <name evidence="5" type="ORF">E0Z10_g5263</name>
</gene>
<dbReference type="InterPro" id="IPR036770">
    <property type="entry name" value="Ankyrin_rpt-contain_sf"/>
</dbReference>
<keyword evidence="1" id="KW-0677">Repeat</keyword>
<evidence type="ECO:0000256" key="1">
    <source>
        <dbReference type="ARBA" id="ARBA00022737"/>
    </source>
</evidence>
<name>A0A4Z0YVU9_9PEZI</name>
<feature type="region of interest" description="Disordered" evidence="4">
    <location>
        <begin position="164"/>
        <end position="235"/>
    </location>
</feature>
<dbReference type="AlphaFoldDB" id="A0A4Z0YVU9"/>